<proteinExistence type="predicted"/>
<dbReference type="Proteomes" id="UP001060070">
    <property type="component" value="Plasmid unnamed"/>
</dbReference>
<dbReference type="Pfam" id="PF11950">
    <property type="entry name" value="DUF3467"/>
    <property type="match status" value="1"/>
</dbReference>
<name>A0AB38TKB1_9HYPH</name>
<feature type="compositionally biased region" description="Polar residues" evidence="1">
    <location>
        <begin position="1"/>
        <end position="13"/>
    </location>
</feature>
<evidence type="ECO:0000256" key="1">
    <source>
        <dbReference type="SAM" id="MobiDB-lite"/>
    </source>
</evidence>
<dbReference type="RefSeq" id="WP_024504960.1">
    <property type="nucleotide sequence ID" value="NZ_CP088148.1"/>
</dbReference>
<evidence type="ECO:0000313" key="3">
    <source>
        <dbReference type="Proteomes" id="UP001060070"/>
    </source>
</evidence>
<accession>A0AB38TKB1</accession>
<sequence length="101" mass="11437">MASGKSENGSNETIAAGKTQPPVRLNTANLKSSYCNVCNATSTREEVVLNFGINQNWDLQQRDLEIELHHRIILSPFAAKRLQELITKLIQEHENRHGELR</sequence>
<evidence type="ECO:0000313" key="2">
    <source>
        <dbReference type="EMBL" id="UTU55222.1"/>
    </source>
</evidence>
<dbReference type="AlphaFoldDB" id="A0AB38TKB1"/>
<geneLocation type="plasmid" evidence="2 3">
    <name>unnamed</name>
</geneLocation>
<dbReference type="InterPro" id="IPR021857">
    <property type="entry name" value="DUF3467"/>
</dbReference>
<keyword evidence="3" id="KW-1185">Reference proteome</keyword>
<reference evidence="2 3" key="1">
    <citation type="journal article" date="2022" name="Microbiol. Resour. Announc.">
        <title>Complete Genome Sequence of Mesorhizobium ciceri Strain R30, a Rhizobium Used as a Commercial Inoculant for Chickpea in Argentina.</title>
        <authorList>
            <person name="Foresto E."/>
            <person name="Revale S."/>
            <person name="Primo E."/>
            <person name="Nievas F."/>
            <person name="Carezzano E."/>
            <person name="Puente M."/>
            <person name="Alzari P."/>
            <person name="Mart M."/>
            <person name="Ben-Assaya M."/>
            <person name="Mornico D."/>
            <person name="Santoro M."/>
            <person name="Mart F."/>
            <person name="Giordano W."/>
            <person name="Bogino P."/>
        </authorList>
    </citation>
    <scope>NUCLEOTIDE SEQUENCE [LARGE SCALE GENOMIC DNA]</scope>
    <source>
        <strain evidence="2 3">R30</strain>
    </source>
</reference>
<protein>
    <submittedName>
        <fullName evidence="2">DUF3467 domain-containing protein</fullName>
    </submittedName>
</protein>
<keyword evidence="2" id="KW-0614">Plasmid</keyword>
<gene>
    <name evidence="2" type="ORF">LRP29_31370</name>
</gene>
<dbReference type="EMBL" id="CP088148">
    <property type="protein sequence ID" value="UTU55222.1"/>
    <property type="molecule type" value="Genomic_DNA"/>
</dbReference>
<organism evidence="2 3">
    <name type="scientific">Mesorhizobium ciceri</name>
    <dbReference type="NCBI Taxonomy" id="39645"/>
    <lineage>
        <taxon>Bacteria</taxon>
        <taxon>Pseudomonadati</taxon>
        <taxon>Pseudomonadota</taxon>
        <taxon>Alphaproteobacteria</taxon>
        <taxon>Hyphomicrobiales</taxon>
        <taxon>Phyllobacteriaceae</taxon>
        <taxon>Mesorhizobium</taxon>
    </lineage>
</organism>
<feature type="region of interest" description="Disordered" evidence="1">
    <location>
        <begin position="1"/>
        <end position="21"/>
    </location>
</feature>